<evidence type="ECO:0000313" key="12">
    <source>
        <dbReference type="EMBL" id="PSL04810.1"/>
    </source>
</evidence>
<name>A0A2P8E5S6_9ACTN</name>
<comment type="caution">
    <text evidence="12">The sequence shown here is derived from an EMBL/GenBank/DDBJ whole genome shotgun (WGS) entry which is preliminary data.</text>
</comment>
<accession>A0A2P8E5S6</accession>
<dbReference type="PANTHER" id="PTHR33693">
    <property type="entry name" value="TYPE-5 URACIL-DNA GLYCOSYLASE"/>
    <property type="match status" value="1"/>
</dbReference>
<evidence type="ECO:0000256" key="9">
    <source>
        <dbReference type="ARBA" id="ARBA00023887"/>
    </source>
</evidence>
<dbReference type="GO" id="GO:0051539">
    <property type="term" value="F:4 iron, 4 sulfur cluster binding"/>
    <property type="evidence" value="ECO:0007669"/>
    <property type="project" value="UniProtKB-KW"/>
</dbReference>
<evidence type="ECO:0000256" key="7">
    <source>
        <dbReference type="ARBA" id="ARBA00023204"/>
    </source>
</evidence>
<dbReference type="InterPro" id="IPR044147">
    <property type="entry name" value="UdgB-like"/>
</dbReference>
<dbReference type="CDD" id="cd10031">
    <property type="entry name" value="UDG-F5_TTUDGB_like"/>
    <property type="match status" value="1"/>
</dbReference>
<dbReference type="GO" id="GO:0004844">
    <property type="term" value="F:uracil DNA N-glycosylase activity"/>
    <property type="evidence" value="ECO:0007669"/>
    <property type="project" value="InterPro"/>
</dbReference>
<dbReference type="GO" id="GO:0033958">
    <property type="term" value="F:DNA-deoxyinosine glycosylase activity"/>
    <property type="evidence" value="ECO:0007669"/>
    <property type="project" value="InterPro"/>
</dbReference>
<keyword evidence="6" id="KW-0411">Iron-sulfur</keyword>
<dbReference type="AlphaFoldDB" id="A0A2P8E5S6"/>
<feature type="domain" description="Uracil-DNA glycosylase-like" evidence="11">
    <location>
        <begin position="104"/>
        <end position="281"/>
    </location>
</feature>
<evidence type="ECO:0000256" key="2">
    <source>
        <dbReference type="ARBA" id="ARBA00022723"/>
    </source>
</evidence>
<gene>
    <name evidence="12" type="ORF">CLV30_105277</name>
</gene>
<evidence type="ECO:0000313" key="13">
    <source>
        <dbReference type="Proteomes" id="UP000243528"/>
    </source>
</evidence>
<keyword evidence="1" id="KW-0004">4Fe-4S</keyword>
<dbReference type="SMART" id="SM00986">
    <property type="entry name" value="UDG"/>
    <property type="match status" value="1"/>
</dbReference>
<dbReference type="InterPro" id="IPR036895">
    <property type="entry name" value="Uracil-DNA_glycosylase-like_sf"/>
</dbReference>
<evidence type="ECO:0000259" key="11">
    <source>
        <dbReference type="SMART" id="SM00986"/>
    </source>
</evidence>
<dbReference type="GO" id="GO:0006284">
    <property type="term" value="P:base-excision repair"/>
    <property type="evidence" value="ECO:0007669"/>
    <property type="project" value="InterPro"/>
</dbReference>
<reference evidence="12 13" key="1">
    <citation type="submission" date="2018-03" db="EMBL/GenBank/DDBJ databases">
        <title>Genomic Encyclopedia of Archaeal and Bacterial Type Strains, Phase II (KMG-II): from individual species to whole genera.</title>
        <authorList>
            <person name="Goeker M."/>
        </authorList>
    </citation>
    <scope>NUCLEOTIDE SEQUENCE [LARGE SCALE GENOMIC DNA]</scope>
    <source>
        <strain evidence="12 13">DSM 45211</strain>
    </source>
</reference>
<keyword evidence="4" id="KW-0378">Hydrolase</keyword>
<dbReference type="SUPFAM" id="SSF52141">
    <property type="entry name" value="Uracil-DNA glycosylase-like"/>
    <property type="match status" value="1"/>
</dbReference>
<feature type="region of interest" description="Disordered" evidence="10">
    <location>
        <begin position="1"/>
        <end position="41"/>
    </location>
</feature>
<evidence type="ECO:0000256" key="5">
    <source>
        <dbReference type="ARBA" id="ARBA00023004"/>
    </source>
</evidence>
<dbReference type="PANTHER" id="PTHR33693:SF3">
    <property type="entry name" value="TYPE-5 URACIL-DNA GLYCOSYLASE"/>
    <property type="match status" value="1"/>
</dbReference>
<dbReference type="OrthoDB" id="9787663at2"/>
<evidence type="ECO:0000256" key="6">
    <source>
        <dbReference type="ARBA" id="ARBA00023014"/>
    </source>
</evidence>
<dbReference type="InterPro" id="IPR005122">
    <property type="entry name" value="Uracil-DNA_glycosylase-like"/>
</dbReference>
<keyword evidence="2" id="KW-0479">Metal-binding</keyword>
<evidence type="ECO:0000256" key="8">
    <source>
        <dbReference type="ARBA" id="ARBA00023779"/>
    </source>
</evidence>
<dbReference type="RefSeq" id="WP_106536993.1">
    <property type="nucleotide sequence ID" value="NZ_PYGE01000005.1"/>
</dbReference>
<keyword evidence="5" id="KW-0408">Iron</keyword>
<dbReference type="GO" id="GO:0046872">
    <property type="term" value="F:metal ion binding"/>
    <property type="evidence" value="ECO:0007669"/>
    <property type="project" value="UniProtKB-KW"/>
</dbReference>
<proteinExistence type="inferred from homology"/>
<protein>
    <recommendedName>
        <fullName evidence="9">Type-5 uracil-DNA glycosylase</fullName>
    </recommendedName>
</protein>
<comment type="similarity">
    <text evidence="8">Belongs to the uracil-DNA glycosylase (UDG) superfamily. Type 5 (UDGb) family.</text>
</comment>
<dbReference type="Pfam" id="PF03167">
    <property type="entry name" value="UDG"/>
    <property type="match status" value="1"/>
</dbReference>
<dbReference type="Gene3D" id="3.40.470.10">
    <property type="entry name" value="Uracil-DNA glycosylase-like domain"/>
    <property type="match status" value="1"/>
</dbReference>
<dbReference type="Proteomes" id="UP000243528">
    <property type="component" value="Unassembled WGS sequence"/>
</dbReference>
<dbReference type="InterPro" id="IPR051536">
    <property type="entry name" value="UDG_Type-4/5"/>
</dbReference>
<dbReference type="SMART" id="SM00987">
    <property type="entry name" value="UreE_C"/>
    <property type="match status" value="1"/>
</dbReference>
<evidence type="ECO:0000256" key="10">
    <source>
        <dbReference type="SAM" id="MobiDB-lite"/>
    </source>
</evidence>
<evidence type="ECO:0000256" key="3">
    <source>
        <dbReference type="ARBA" id="ARBA00022763"/>
    </source>
</evidence>
<organism evidence="12 13">
    <name type="scientific">Haloactinopolyspora alba</name>
    <dbReference type="NCBI Taxonomy" id="648780"/>
    <lineage>
        <taxon>Bacteria</taxon>
        <taxon>Bacillati</taxon>
        <taxon>Actinomycetota</taxon>
        <taxon>Actinomycetes</taxon>
        <taxon>Jiangellales</taxon>
        <taxon>Jiangellaceae</taxon>
        <taxon>Haloactinopolyspora</taxon>
    </lineage>
</organism>
<evidence type="ECO:0000256" key="1">
    <source>
        <dbReference type="ARBA" id="ARBA00022485"/>
    </source>
</evidence>
<keyword evidence="7" id="KW-0234">DNA repair</keyword>
<dbReference type="EMBL" id="PYGE01000005">
    <property type="protein sequence ID" value="PSL04810.1"/>
    <property type="molecule type" value="Genomic_DNA"/>
</dbReference>
<evidence type="ECO:0000256" key="4">
    <source>
        <dbReference type="ARBA" id="ARBA00022801"/>
    </source>
</evidence>
<keyword evidence="3" id="KW-0227">DNA damage</keyword>
<keyword evidence="13" id="KW-1185">Reference proteome</keyword>
<sequence length="291" mass="30718">MSGVSAHDQQAEPSTHPHPVTGDPYTSPVPPGTGWPDDLADAATPVATTADEVTDLASGASLEQVTARSSVCRACPRLVEWRESVAVEKRKSFADQPYWGRPAPGWGDEQPRVLVLGLAPAANGANRTGRVFTGDRSGDWLFAALYRAGLADRPTATHAGDGLRLTGARVVAAVRCAPPANKPTPEERDTCAHWLDREVELVLPTTRAVVALGSFAWTTALNVLARCGAQVPRPRPAFGHAAEVDLTLSPAGSVRLIGSYHPSQQNTFTGRLTEAMFDDVFARATAAPASG</sequence>